<proteinExistence type="predicted"/>
<evidence type="ECO:0000313" key="1">
    <source>
        <dbReference type="EMBL" id="AYG64124.1"/>
    </source>
</evidence>
<evidence type="ECO:0008006" key="3">
    <source>
        <dbReference type="Google" id="ProtNLM"/>
    </source>
</evidence>
<accession>A0A387G7I2</accession>
<dbReference type="InterPro" id="IPR053714">
    <property type="entry name" value="Iso_Racemase_Enz_sf"/>
</dbReference>
<dbReference type="KEGG" id="rjg:CCGE525_35675"/>
<gene>
    <name evidence="1" type="ORF">CCGE525_35675</name>
</gene>
<dbReference type="Proteomes" id="UP000282195">
    <property type="component" value="Plasmid pRCCGE525b"/>
</dbReference>
<dbReference type="PANTHER" id="PTHR40267">
    <property type="entry name" value="BLR3294 PROTEIN"/>
    <property type="match status" value="1"/>
</dbReference>
<geneLocation type="plasmid" evidence="2">
    <name>prccge525b</name>
</geneLocation>
<organism evidence="1 2">
    <name type="scientific">Rhizobium jaguaris</name>
    <dbReference type="NCBI Taxonomy" id="1312183"/>
    <lineage>
        <taxon>Bacteria</taxon>
        <taxon>Pseudomonadati</taxon>
        <taxon>Pseudomonadota</taxon>
        <taxon>Alphaproteobacteria</taxon>
        <taxon>Hyphomicrobiales</taxon>
        <taxon>Rhizobiaceae</taxon>
        <taxon>Rhizobium/Agrobacterium group</taxon>
        <taxon>Rhizobium</taxon>
    </lineage>
</organism>
<keyword evidence="2" id="KW-1185">Reference proteome</keyword>
<protein>
    <recommendedName>
        <fullName evidence="3">Maleate cis-trans isomerase</fullName>
    </recommendedName>
</protein>
<dbReference type="PANTHER" id="PTHR40267:SF1">
    <property type="entry name" value="BLR3294 PROTEIN"/>
    <property type="match status" value="1"/>
</dbReference>
<evidence type="ECO:0000313" key="2">
    <source>
        <dbReference type="Proteomes" id="UP000282195"/>
    </source>
</evidence>
<sequence>MSAGASKSVKKIGAIVPVSTRNPIPFEIIDDALISNWLVEQHLANVEYNSVQTPEPDTEIYDFRYYEGLADESLLRAAALKLGEAGCNSVVWGCTSASFLKGLDYARNQARLLAESAGVPATSTSIAFLAALDILGSTKVDVLLPYSPEIAEKLVIFLSEAGISVGSVWHMKAPARGSFFEIDIESELARVSSTLSSHDPILLPCTAISSLARIEILENVSGRPIITANLVTIWHALVLAGVKPSITGAGSFLRAYARQLAGLPLGRALKRS</sequence>
<dbReference type="Pfam" id="PF17645">
    <property type="entry name" value="Amdase"/>
    <property type="match status" value="1"/>
</dbReference>
<dbReference type="InterPro" id="IPR026286">
    <property type="entry name" value="MaiA/AMDase"/>
</dbReference>
<dbReference type="EMBL" id="CP032696">
    <property type="protein sequence ID" value="AYG64124.1"/>
    <property type="molecule type" value="Genomic_DNA"/>
</dbReference>
<dbReference type="RefSeq" id="WP_120709019.1">
    <property type="nucleotide sequence ID" value="NZ_CP032696.1"/>
</dbReference>
<dbReference type="OrthoDB" id="9816064at2"/>
<keyword evidence="1" id="KW-0614">Plasmid</keyword>
<reference evidence="1 2" key="1">
    <citation type="submission" date="2018-10" db="EMBL/GenBank/DDBJ databases">
        <title>Rhizobium etli, R. leguminosarum and a new Rhizobium genospecies from Phaseolus dumosus.</title>
        <authorList>
            <person name="Ramirez-Puebla S.T."/>
            <person name="Rogel-Hernandez M.A."/>
            <person name="Guerrero G."/>
            <person name="Ormeno-Orrillo E."/>
            <person name="Martinez-Romero J.C."/>
            <person name="Negrete-Yankelevich S."/>
            <person name="Martinez-Romero E."/>
        </authorList>
    </citation>
    <scope>NUCLEOTIDE SEQUENCE [LARGE SCALE GENOMIC DNA]</scope>
    <source>
        <strain evidence="1 2">CCGE525</strain>
        <plasmid evidence="2">prccge525b</plasmid>
    </source>
</reference>
<dbReference type="AlphaFoldDB" id="A0A387G7I2"/>
<name>A0A387G7I2_9HYPH</name>
<dbReference type="Gene3D" id="3.40.50.12500">
    <property type="match status" value="1"/>
</dbReference>